<gene>
    <name evidence="5" type="ORF">H9623_18045</name>
</gene>
<comment type="caution">
    <text evidence="5">The sequence shown here is derived from an EMBL/GenBank/DDBJ whole genome shotgun (WGS) entry which is preliminary data.</text>
</comment>
<dbReference type="PROSITE" id="PS50110">
    <property type="entry name" value="RESPONSE_REGULATORY"/>
    <property type="match status" value="1"/>
</dbReference>
<dbReference type="Proteomes" id="UP000822993">
    <property type="component" value="Unassembled WGS sequence"/>
</dbReference>
<keyword evidence="2" id="KW-0597">Phosphoprotein</keyword>
<evidence type="ECO:0000256" key="1">
    <source>
        <dbReference type="ARBA" id="ARBA00023125"/>
    </source>
</evidence>
<dbReference type="InterPro" id="IPR000792">
    <property type="entry name" value="Tscrpt_reg_LuxR_C"/>
</dbReference>
<evidence type="ECO:0000259" key="3">
    <source>
        <dbReference type="PROSITE" id="PS50043"/>
    </source>
</evidence>
<dbReference type="InterPro" id="IPR039420">
    <property type="entry name" value="WalR-like"/>
</dbReference>
<dbReference type="GO" id="GO:0000160">
    <property type="term" value="P:phosphorelay signal transduction system"/>
    <property type="evidence" value="ECO:0007669"/>
    <property type="project" value="InterPro"/>
</dbReference>
<evidence type="ECO:0000313" key="6">
    <source>
        <dbReference type="Proteomes" id="UP000822993"/>
    </source>
</evidence>
<sequence>MIRVLLADDEELVRTALAALLTLEDDLEVVALAADGHDAVRLAREHRPDVALVDLDMPGLDGIAVAGEVTAAVPACRTVILTGRGRPPHLRRALEAGAQGFVTKGASGTTLAGVVRLVHDGGRYVDPGLAADALTAPACPLSPRELDVLRLASFDLPSSVIAQRAHLAVGTVRNYLVSAQAKLGATSRAEAVRTAARFGWF</sequence>
<dbReference type="Gene3D" id="3.40.50.2300">
    <property type="match status" value="1"/>
</dbReference>
<feature type="domain" description="HTH luxR-type" evidence="3">
    <location>
        <begin position="134"/>
        <end position="199"/>
    </location>
</feature>
<keyword evidence="6" id="KW-1185">Reference proteome</keyword>
<feature type="modified residue" description="4-aspartylphosphate" evidence="2">
    <location>
        <position position="54"/>
    </location>
</feature>
<dbReference type="Pfam" id="PF00196">
    <property type="entry name" value="GerE"/>
    <property type="match status" value="1"/>
</dbReference>
<dbReference type="PANTHER" id="PTHR43214">
    <property type="entry name" value="TWO-COMPONENT RESPONSE REGULATOR"/>
    <property type="match status" value="1"/>
</dbReference>
<protein>
    <submittedName>
        <fullName evidence="5">Response regulator transcription factor</fullName>
    </submittedName>
</protein>
<evidence type="ECO:0000313" key="5">
    <source>
        <dbReference type="EMBL" id="MBE7702196.1"/>
    </source>
</evidence>
<dbReference type="SUPFAM" id="SSF52172">
    <property type="entry name" value="CheY-like"/>
    <property type="match status" value="1"/>
</dbReference>
<proteinExistence type="predicted"/>
<accession>A0A9D5UDV9</accession>
<dbReference type="Pfam" id="PF00072">
    <property type="entry name" value="Response_reg"/>
    <property type="match status" value="1"/>
</dbReference>
<feature type="domain" description="Response regulatory" evidence="4">
    <location>
        <begin position="3"/>
        <end position="119"/>
    </location>
</feature>
<name>A0A9D5UDV9_9CELL</name>
<dbReference type="GO" id="GO:0003677">
    <property type="term" value="F:DNA binding"/>
    <property type="evidence" value="ECO:0007669"/>
    <property type="project" value="UniProtKB-KW"/>
</dbReference>
<dbReference type="CDD" id="cd06170">
    <property type="entry name" value="LuxR_C_like"/>
    <property type="match status" value="1"/>
</dbReference>
<evidence type="ECO:0000259" key="4">
    <source>
        <dbReference type="PROSITE" id="PS50110"/>
    </source>
</evidence>
<dbReference type="PROSITE" id="PS50043">
    <property type="entry name" value="HTH_LUXR_2"/>
    <property type="match status" value="1"/>
</dbReference>
<organism evidence="5 6">
    <name type="scientific">Oerskovia douganii</name>
    <dbReference type="NCBI Taxonomy" id="2762210"/>
    <lineage>
        <taxon>Bacteria</taxon>
        <taxon>Bacillati</taxon>
        <taxon>Actinomycetota</taxon>
        <taxon>Actinomycetes</taxon>
        <taxon>Micrococcales</taxon>
        <taxon>Cellulomonadaceae</taxon>
        <taxon>Oerskovia</taxon>
    </lineage>
</organism>
<dbReference type="PANTHER" id="PTHR43214:SF42">
    <property type="entry name" value="TRANSCRIPTIONAL REGULATORY PROTEIN DESR"/>
    <property type="match status" value="1"/>
</dbReference>
<dbReference type="RefSeq" id="WP_193721397.1">
    <property type="nucleotide sequence ID" value="NZ_JACSPN010000036.1"/>
</dbReference>
<dbReference type="InterPro" id="IPR011006">
    <property type="entry name" value="CheY-like_superfamily"/>
</dbReference>
<dbReference type="InterPro" id="IPR001789">
    <property type="entry name" value="Sig_transdc_resp-reg_receiver"/>
</dbReference>
<reference evidence="5 6" key="1">
    <citation type="submission" date="2020-08" db="EMBL/GenBank/DDBJ databases">
        <title>A Genomic Blueprint of the Chicken Gut Microbiome.</title>
        <authorList>
            <person name="Gilroy R."/>
            <person name="Ravi A."/>
            <person name="Getino M."/>
            <person name="Pursley I."/>
            <person name="Horton D.L."/>
            <person name="Alikhan N.-F."/>
            <person name="Baker D."/>
            <person name="Gharbi K."/>
            <person name="Hall N."/>
            <person name="Watson M."/>
            <person name="Adriaenssens E.M."/>
            <person name="Foster-Nyarko E."/>
            <person name="Jarju S."/>
            <person name="Secka A."/>
            <person name="Antonio M."/>
            <person name="Oren A."/>
            <person name="Chaudhuri R."/>
            <person name="La Ragione R.M."/>
            <person name="Hildebrand F."/>
            <person name="Pallen M.J."/>
        </authorList>
    </citation>
    <scope>NUCLEOTIDE SEQUENCE [LARGE SCALE GENOMIC DNA]</scope>
    <source>
        <strain evidence="5 6">Sa1BUA8</strain>
    </source>
</reference>
<evidence type="ECO:0000256" key="2">
    <source>
        <dbReference type="PROSITE-ProRule" id="PRU00169"/>
    </source>
</evidence>
<dbReference type="SMART" id="SM00448">
    <property type="entry name" value="REC"/>
    <property type="match status" value="1"/>
</dbReference>
<dbReference type="InterPro" id="IPR016032">
    <property type="entry name" value="Sig_transdc_resp-reg_C-effctor"/>
</dbReference>
<dbReference type="GO" id="GO:0006355">
    <property type="term" value="P:regulation of DNA-templated transcription"/>
    <property type="evidence" value="ECO:0007669"/>
    <property type="project" value="InterPro"/>
</dbReference>
<dbReference type="SUPFAM" id="SSF46894">
    <property type="entry name" value="C-terminal effector domain of the bipartite response regulators"/>
    <property type="match status" value="1"/>
</dbReference>
<dbReference type="SMART" id="SM00421">
    <property type="entry name" value="HTH_LUXR"/>
    <property type="match status" value="1"/>
</dbReference>
<keyword evidence="1" id="KW-0238">DNA-binding</keyword>
<dbReference type="EMBL" id="JACSPN010000036">
    <property type="protein sequence ID" value="MBE7702196.1"/>
    <property type="molecule type" value="Genomic_DNA"/>
</dbReference>
<dbReference type="AlphaFoldDB" id="A0A9D5UDV9"/>